<dbReference type="AlphaFoldDB" id="A0A235EM48"/>
<sequence>MATRSVPALLEDIRFLGETQYAIVQAVRALLLQPPFEAPTEEVKYGGILFAAQGVSFCGVFAYQAHVSVEFGQGARISDPFGHLEGAGKGRRHLKLRSIDDLAHKQLAQYLPLALEAARANT</sequence>
<gene>
    <name evidence="2" type="ORF">CBY09_12775</name>
</gene>
<dbReference type="OrthoDB" id="7619808at2"/>
<evidence type="ECO:0000313" key="3">
    <source>
        <dbReference type="Proteomes" id="UP000215441"/>
    </source>
</evidence>
<dbReference type="InterPro" id="IPR014922">
    <property type="entry name" value="YdhG-like"/>
</dbReference>
<reference evidence="2 3" key="1">
    <citation type="submission" date="2017-07" db="EMBL/GenBank/DDBJ databases">
        <title>Acidovorax KNDSW TSA 6 genome sequence and assembly.</title>
        <authorList>
            <person name="Mayilraj S."/>
        </authorList>
    </citation>
    <scope>NUCLEOTIDE SEQUENCE [LARGE SCALE GENOMIC DNA]</scope>
    <source>
        <strain evidence="2 3">KNDSW-TSA6</strain>
    </source>
</reference>
<organism evidence="2 3">
    <name type="scientific">Acidovorax kalamii</name>
    <dbReference type="NCBI Taxonomy" id="2004485"/>
    <lineage>
        <taxon>Bacteria</taxon>
        <taxon>Pseudomonadati</taxon>
        <taxon>Pseudomonadota</taxon>
        <taxon>Betaproteobacteria</taxon>
        <taxon>Burkholderiales</taxon>
        <taxon>Comamonadaceae</taxon>
        <taxon>Acidovorax</taxon>
    </lineage>
</organism>
<feature type="domain" description="YdhG-like" evidence="1">
    <location>
        <begin position="22"/>
        <end position="111"/>
    </location>
</feature>
<dbReference type="RefSeq" id="WP_094289983.1">
    <property type="nucleotide sequence ID" value="NZ_NOIG01000008.1"/>
</dbReference>
<comment type="caution">
    <text evidence="2">The sequence shown here is derived from an EMBL/GenBank/DDBJ whole genome shotgun (WGS) entry which is preliminary data.</text>
</comment>
<accession>A0A235EM48</accession>
<keyword evidence="3" id="KW-1185">Reference proteome</keyword>
<dbReference type="SUPFAM" id="SSF159888">
    <property type="entry name" value="YdhG-like"/>
    <property type="match status" value="1"/>
</dbReference>
<dbReference type="Pfam" id="PF08818">
    <property type="entry name" value="DUF1801"/>
    <property type="match status" value="1"/>
</dbReference>
<protein>
    <recommendedName>
        <fullName evidence="1">YdhG-like domain-containing protein</fullName>
    </recommendedName>
</protein>
<proteinExistence type="predicted"/>
<name>A0A235EM48_9BURK</name>
<dbReference type="EMBL" id="NOIG01000008">
    <property type="protein sequence ID" value="OYD49823.1"/>
    <property type="molecule type" value="Genomic_DNA"/>
</dbReference>
<evidence type="ECO:0000259" key="1">
    <source>
        <dbReference type="Pfam" id="PF08818"/>
    </source>
</evidence>
<evidence type="ECO:0000313" key="2">
    <source>
        <dbReference type="EMBL" id="OYD49823.1"/>
    </source>
</evidence>
<dbReference type="Proteomes" id="UP000215441">
    <property type="component" value="Unassembled WGS sequence"/>
</dbReference>